<feature type="binding site" evidence="8">
    <location>
        <position position="99"/>
    </location>
    <ligand>
        <name>Mg(2+)</name>
        <dbReference type="ChEBI" id="CHEBI:18420"/>
    </ligand>
</feature>
<evidence type="ECO:0000256" key="4">
    <source>
        <dbReference type="ARBA" id="ARBA00022723"/>
    </source>
</evidence>
<dbReference type="Gene3D" id="3.40.50.1010">
    <property type="entry name" value="5'-nuclease"/>
    <property type="match status" value="1"/>
</dbReference>
<dbReference type="InterPro" id="IPR029060">
    <property type="entry name" value="PIN-like_dom_sf"/>
</dbReference>
<evidence type="ECO:0000256" key="1">
    <source>
        <dbReference type="ARBA" id="ARBA00001946"/>
    </source>
</evidence>
<dbReference type="Pfam" id="PF01850">
    <property type="entry name" value="PIN"/>
    <property type="match status" value="1"/>
</dbReference>
<comment type="function">
    <text evidence="8">Toxic component of a toxin-antitoxin (TA) system. An RNase.</text>
</comment>
<protein>
    <recommendedName>
        <fullName evidence="8">Ribonuclease VapC</fullName>
        <shortName evidence="8">RNase VapC</shortName>
        <ecNumber evidence="8">3.1.-.-</ecNumber>
    </recommendedName>
    <alternativeName>
        <fullName evidence="8">Toxin VapC</fullName>
    </alternativeName>
</protein>
<feature type="binding site" evidence="8">
    <location>
        <position position="4"/>
    </location>
    <ligand>
        <name>Mg(2+)</name>
        <dbReference type="ChEBI" id="CHEBI:18420"/>
    </ligand>
</feature>
<dbReference type="InterPro" id="IPR002716">
    <property type="entry name" value="PIN_dom"/>
</dbReference>
<feature type="domain" description="PIN" evidence="9">
    <location>
        <begin position="1"/>
        <end position="124"/>
    </location>
</feature>
<dbReference type="OrthoDB" id="32625at2"/>
<dbReference type="GO" id="GO:0016787">
    <property type="term" value="F:hydrolase activity"/>
    <property type="evidence" value="ECO:0007669"/>
    <property type="project" value="UniProtKB-KW"/>
</dbReference>
<reference evidence="10 11" key="1">
    <citation type="submission" date="2018-11" db="EMBL/GenBank/DDBJ databases">
        <title>Genomes From Bacteria Associated with the Canine Oral Cavity: a Test Case for Automated Genome-Based Taxonomic Assignment.</title>
        <authorList>
            <person name="Coil D.A."/>
            <person name="Jospin G."/>
            <person name="Darling A.E."/>
            <person name="Wallis C."/>
            <person name="Davis I.J."/>
            <person name="Harris S."/>
            <person name="Eisen J.A."/>
            <person name="Holcombe L.J."/>
            <person name="O'Flynn C."/>
        </authorList>
    </citation>
    <scope>NUCLEOTIDE SEQUENCE [LARGE SCALE GENOMIC DNA]</scope>
    <source>
        <strain evidence="10 11">OH887_COT-365</strain>
    </source>
</reference>
<dbReference type="InterPro" id="IPR050556">
    <property type="entry name" value="Type_II_TA_system_RNase"/>
</dbReference>
<keyword evidence="5 8" id="KW-0378">Hydrolase</keyword>
<dbReference type="GO" id="GO:0090729">
    <property type="term" value="F:toxin activity"/>
    <property type="evidence" value="ECO:0007669"/>
    <property type="project" value="UniProtKB-KW"/>
</dbReference>
<keyword evidence="2 8" id="KW-1277">Toxin-antitoxin system</keyword>
<dbReference type="HAMAP" id="MF_00265">
    <property type="entry name" value="VapC_Nob1"/>
    <property type="match status" value="1"/>
</dbReference>
<dbReference type="PANTHER" id="PTHR33653">
    <property type="entry name" value="RIBONUCLEASE VAPC2"/>
    <property type="match status" value="1"/>
</dbReference>
<name>A0A3P1TAD5_9ACTN</name>
<dbReference type="Proteomes" id="UP000280819">
    <property type="component" value="Unassembled WGS sequence"/>
</dbReference>
<comment type="caution">
    <text evidence="10">The sequence shown here is derived from an EMBL/GenBank/DDBJ whole genome shotgun (WGS) entry which is preliminary data.</text>
</comment>
<organism evidence="10 11">
    <name type="scientific">Arachnia propionica</name>
    <dbReference type="NCBI Taxonomy" id="1750"/>
    <lineage>
        <taxon>Bacteria</taxon>
        <taxon>Bacillati</taxon>
        <taxon>Actinomycetota</taxon>
        <taxon>Actinomycetes</taxon>
        <taxon>Propionibacteriales</taxon>
        <taxon>Propionibacteriaceae</taxon>
        <taxon>Arachnia</taxon>
    </lineage>
</organism>
<sequence>MIVDPSAIAAILFREPEREHFRALLEQRGALMSAPSRLELAIVLRNRGVSEVSATLDALLAGLSIEIASFTPEQVRIAEEAHKRFGRGSGHPARLNFGDCITYALAKDRDEPLLFKGDDFTHTDLIPAV</sequence>
<accession>A0A3P1TAD5</accession>
<comment type="similarity">
    <text evidence="7 8">Belongs to the PINc/VapC protein family.</text>
</comment>
<evidence type="ECO:0000313" key="11">
    <source>
        <dbReference type="Proteomes" id="UP000280819"/>
    </source>
</evidence>
<dbReference type="SUPFAM" id="SSF88723">
    <property type="entry name" value="PIN domain-like"/>
    <property type="match status" value="1"/>
</dbReference>
<dbReference type="CDD" id="cd09871">
    <property type="entry name" value="PIN_MtVapC28-VapC30-like"/>
    <property type="match status" value="1"/>
</dbReference>
<gene>
    <name evidence="8" type="primary">vapC</name>
    <name evidence="10" type="ORF">EII34_04060</name>
</gene>
<dbReference type="AlphaFoldDB" id="A0A3P1TAD5"/>
<evidence type="ECO:0000313" key="10">
    <source>
        <dbReference type="EMBL" id="RRD06300.1"/>
    </source>
</evidence>
<evidence type="ECO:0000256" key="5">
    <source>
        <dbReference type="ARBA" id="ARBA00022801"/>
    </source>
</evidence>
<evidence type="ECO:0000259" key="9">
    <source>
        <dbReference type="Pfam" id="PF01850"/>
    </source>
</evidence>
<evidence type="ECO:0000256" key="7">
    <source>
        <dbReference type="ARBA" id="ARBA00038093"/>
    </source>
</evidence>
<evidence type="ECO:0000256" key="8">
    <source>
        <dbReference type="HAMAP-Rule" id="MF_00265"/>
    </source>
</evidence>
<dbReference type="GO" id="GO:0004540">
    <property type="term" value="F:RNA nuclease activity"/>
    <property type="evidence" value="ECO:0007669"/>
    <property type="project" value="InterPro"/>
</dbReference>
<dbReference type="EC" id="3.1.-.-" evidence="8"/>
<dbReference type="PANTHER" id="PTHR33653:SF1">
    <property type="entry name" value="RIBONUCLEASE VAPC2"/>
    <property type="match status" value="1"/>
</dbReference>
<keyword evidence="3 8" id="KW-0540">Nuclease</keyword>
<comment type="cofactor">
    <cofactor evidence="1 8">
        <name>Mg(2+)</name>
        <dbReference type="ChEBI" id="CHEBI:18420"/>
    </cofactor>
</comment>
<proteinExistence type="inferred from homology"/>
<evidence type="ECO:0000256" key="6">
    <source>
        <dbReference type="ARBA" id="ARBA00022842"/>
    </source>
</evidence>
<dbReference type="InterPro" id="IPR022907">
    <property type="entry name" value="VapC_family"/>
</dbReference>
<dbReference type="GO" id="GO:0000287">
    <property type="term" value="F:magnesium ion binding"/>
    <property type="evidence" value="ECO:0007669"/>
    <property type="project" value="UniProtKB-UniRule"/>
</dbReference>
<keyword evidence="6 8" id="KW-0460">Magnesium</keyword>
<keyword evidence="4 8" id="KW-0479">Metal-binding</keyword>
<dbReference type="RefSeq" id="WP_124843185.1">
    <property type="nucleotide sequence ID" value="NZ_JAUNKP010000032.1"/>
</dbReference>
<dbReference type="EMBL" id="RQZG01000003">
    <property type="protein sequence ID" value="RRD06300.1"/>
    <property type="molecule type" value="Genomic_DNA"/>
</dbReference>
<evidence type="ECO:0000256" key="3">
    <source>
        <dbReference type="ARBA" id="ARBA00022722"/>
    </source>
</evidence>
<keyword evidence="8" id="KW-0800">Toxin</keyword>
<evidence type="ECO:0000256" key="2">
    <source>
        <dbReference type="ARBA" id="ARBA00022649"/>
    </source>
</evidence>